<reference evidence="4 5" key="1">
    <citation type="journal article" date="2005" name="DNA Res.">
        <title>Complete genome sequence of the facultative anaerobic magnetotactic bacterium Magnetospirillum sp. strain AMB-1.</title>
        <authorList>
            <person name="Matsunaga T."/>
            <person name="Okamura Y."/>
            <person name="Fukuda Y."/>
            <person name="Wahyudi A.T."/>
            <person name="Murase Y."/>
            <person name="Takeyama H."/>
        </authorList>
    </citation>
    <scope>NUCLEOTIDE SEQUENCE [LARGE SCALE GENOMIC DNA]</scope>
    <source>
        <strain evidence="5">ATCC 700264 / AMB-1</strain>
    </source>
</reference>
<feature type="region of interest" description="Disordered" evidence="2">
    <location>
        <begin position="388"/>
        <end position="409"/>
    </location>
</feature>
<dbReference type="GO" id="GO:0000160">
    <property type="term" value="P:phosphorelay signal transduction system"/>
    <property type="evidence" value="ECO:0007669"/>
    <property type="project" value="InterPro"/>
</dbReference>
<dbReference type="SUPFAM" id="SSF52172">
    <property type="entry name" value="CheY-like"/>
    <property type="match status" value="1"/>
</dbReference>
<dbReference type="AlphaFoldDB" id="Q2W8P1"/>
<feature type="region of interest" description="Disordered" evidence="2">
    <location>
        <begin position="183"/>
        <end position="225"/>
    </location>
</feature>
<gene>
    <name evidence="4" type="ordered locus">amb0980</name>
</gene>
<dbReference type="HOGENOM" id="CLU_692235_0_0_5"/>
<evidence type="ECO:0000256" key="1">
    <source>
        <dbReference type="PROSITE-ProRule" id="PRU00169"/>
    </source>
</evidence>
<comment type="caution">
    <text evidence="1">Lacks conserved residue(s) required for the propagation of feature annotation.</text>
</comment>
<dbReference type="InterPro" id="IPR001789">
    <property type="entry name" value="Sig_transdc_resp-reg_receiver"/>
</dbReference>
<feature type="domain" description="Response regulatory" evidence="3">
    <location>
        <begin position="8"/>
        <end position="128"/>
    </location>
</feature>
<evidence type="ECO:0000313" key="4">
    <source>
        <dbReference type="EMBL" id="BAE49784.1"/>
    </source>
</evidence>
<evidence type="ECO:0000259" key="3">
    <source>
        <dbReference type="PROSITE" id="PS50110"/>
    </source>
</evidence>
<dbReference type="KEGG" id="mag:amb0980"/>
<keyword evidence="5" id="KW-1185">Reference proteome</keyword>
<dbReference type="EMBL" id="AP007255">
    <property type="protein sequence ID" value="BAE49784.1"/>
    <property type="molecule type" value="Genomic_DNA"/>
</dbReference>
<organism evidence="4 5">
    <name type="scientific">Paramagnetospirillum magneticum (strain ATCC 700264 / AMB-1)</name>
    <name type="common">Magnetospirillum magneticum</name>
    <dbReference type="NCBI Taxonomy" id="342108"/>
    <lineage>
        <taxon>Bacteria</taxon>
        <taxon>Pseudomonadati</taxon>
        <taxon>Pseudomonadota</taxon>
        <taxon>Alphaproteobacteria</taxon>
        <taxon>Rhodospirillales</taxon>
        <taxon>Magnetospirillaceae</taxon>
        <taxon>Paramagnetospirillum</taxon>
    </lineage>
</organism>
<name>Q2W8P1_PARM1</name>
<dbReference type="STRING" id="342108.amb0980"/>
<dbReference type="Proteomes" id="UP000007058">
    <property type="component" value="Chromosome"/>
</dbReference>
<proteinExistence type="predicted"/>
<evidence type="ECO:0000313" key="5">
    <source>
        <dbReference type="Proteomes" id="UP000007058"/>
    </source>
</evidence>
<accession>Q2W8P1</accession>
<evidence type="ECO:0000256" key="2">
    <source>
        <dbReference type="SAM" id="MobiDB-lite"/>
    </source>
</evidence>
<protein>
    <submittedName>
        <fullName evidence="4">CheY-like receiver</fullName>
    </submittedName>
</protein>
<feature type="region of interest" description="Disordered" evidence="2">
    <location>
        <begin position="141"/>
        <end position="162"/>
    </location>
</feature>
<dbReference type="InterPro" id="IPR011006">
    <property type="entry name" value="CheY-like_superfamily"/>
</dbReference>
<sequence length="409" mass="44190">MKPFAACKGLVVIADGGLRRVLRELLLGVKMHDVEYLSDVGGVAHALRANPSIDLIISQNDVPGGGSIAIARFVRWEMSAPANTLPIISLGRDWTPELLQETREAGICEVIAMPTSLMAVQAKLLSAMDGKRPFISTATYRGGCRRRRSSKGHQGPFRRAEDRIAEQLNQAVEKSERRAIRRELQGERSLPPVPGMAAAAPQRGSFAAPARPRADEAEEDEGGDRQTRAVIDKAFVIARLIEQLLARLVTTTGAEAQGALTTAVADAEERLINLMALAQMRIEQHGCSAADIERLRIIRKSVDASAESLLRAHLSRLIKSGEDILSGRAGLSFNIGRAMQARMSYAQFLINVRGGIDMLDSEVKDAVKKAQGIVAQVKEIEAGVLPLPQFDTARSPKSQTSGRSGPAGR</sequence>
<dbReference type="PROSITE" id="PS50110">
    <property type="entry name" value="RESPONSE_REGULATORY"/>
    <property type="match status" value="1"/>
</dbReference>